<keyword evidence="8 11" id="KW-1133">Transmembrane helix</keyword>
<dbReference type="InterPro" id="IPR003593">
    <property type="entry name" value="AAA+_ATPase"/>
</dbReference>
<feature type="transmembrane region" description="Helical" evidence="11">
    <location>
        <begin position="228"/>
        <end position="251"/>
    </location>
</feature>
<reference evidence="14" key="1">
    <citation type="submission" date="2021-02" db="EMBL/GenBank/DDBJ databases">
        <authorList>
            <person name="Nowell W R."/>
        </authorList>
    </citation>
    <scope>NUCLEOTIDE SEQUENCE</scope>
</reference>
<feature type="domain" description="ABC transporter" evidence="12">
    <location>
        <begin position="431"/>
        <end position="651"/>
    </location>
</feature>
<evidence type="ECO:0000313" key="15">
    <source>
        <dbReference type="EMBL" id="CAF4035096.1"/>
    </source>
</evidence>
<comment type="caution">
    <text evidence="14">The sequence shown here is derived from an EMBL/GenBank/DDBJ whole genome shotgun (WGS) entry which is preliminary data.</text>
</comment>
<dbReference type="FunFam" id="1.20.1560.10:FF:000014">
    <property type="entry name" value="Multidrug resistance-associated protein member 4"/>
    <property type="match status" value="1"/>
</dbReference>
<dbReference type="SMART" id="SM00382">
    <property type="entry name" value="AAA"/>
    <property type="match status" value="2"/>
</dbReference>
<dbReference type="EMBL" id="CAJNRG010000508">
    <property type="protein sequence ID" value="CAF2004527.1"/>
    <property type="molecule type" value="Genomic_DNA"/>
</dbReference>
<feature type="domain" description="ABC transmembrane type-1" evidence="13">
    <location>
        <begin position="725"/>
        <end position="1031"/>
    </location>
</feature>
<dbReference type="Proteomes" id="UP000663842">
    <property type="component" value="Unassembled WGS sequence"/>
</dbReference>
<feature type="compositionally biased region" description="Acidic residues" evidence="10">
    <location>
        <begin position="1341"/>
        <end position="1352"/>
    </location>
</feature>
<evidence type="ECO:0000256" key="5">
    <source>
        <dbReference type="ARBA" id="ARBA00022737"/>
    </source>
</evidence>
<accession>A0A816MSC6</accession>
<dbReference type="InterPro" id="IPR050173">
    <property type="entry name" value="ABC_transporter_C-like"/>
</dbReference>
<evidence type="ECO:0000256" key="9">
    <source>
        <dbReference type="ARBA" id="ARBA00023136"/>
    </source>
</evidence>
<comment type="similarity">
    <text evidence="2">Belongs to the ABC transporter superfamily. ABCC family. Conjugate transporter (TC 3.A.1.208) subfamily.</text>
</comment>
<evidence type="ECO:0000256" key="4">
    <source>
        <dbReference type="ARBA" id="ARBA00022692"/>
    </source>
</evidence>
<feature type="transmembrane region" description="Helical" evidence="11">
    <location>
        <begin position="715"/>
        <end position="738"/>
    </location>
</feature>
<evidence type="ECO:0000256" key="11">
    <source>
        <dbReference type="SAM" id="Phobius"/>
    </source>
</evidence>
<evidence type="ECO:0000256" key="6">
    <source>
        <dbReference type="ARBA" id="ARBA00022741"/>
    </source>
</evidence>
<dbReference type="Gene3D" id="1.20.1560.10">
    <property type="entry name" value="ABC transporter type 1, transmembrane domain"/>
    <property type="match status" value="2"/>
</dbReference>
<dbReference type="SUPFAM" id="SSF52540">
    <property type="entry name" value="P-loop containing nucleoside triphosphate hydrolases"/>
    <property type="match status" value="2"/>
</dbReference>
<dbReference type="EMBL" id="CAJOBF010002452">
    <property type="protein sequence ID" value="CAF4035096.1"/>
    <property type="molecule type" value="Genomic_DNA"/>
</dbReference>
<dbReference type="PANTHER" id="PTHR24223:SF456">
    <property type="entry name" value="MULTIDRUG RESISTANCE-ASSOCIATED PROTEIN LETHAL(2)03659"/>
    <property type="match status" value="1"/>
</dbReference>
<feature type="transmembrane region" description="Helical" evidence="11">
    <location>
        <begin position="125"/>
        <end position="144"/>
    </location>
</feature>
<keyword evidence="3" id="KW-0813">Transport</keyword>
<sequence>MTSSANPNPSSRAGRWSRFVHSWISPLLKKSYKQGTLHLHDLYDLLPALESTNLTEKLEINWLNEVKHSNGNPNLIRATLKSIGWGPLLTGLMLIPTELTKFAQPILLTLLMGYFDLCPTISTPYAWILAVATSIAALTNSLIYHKYFYRITIYGTQLRVAYSGLIFRKILRLSTHSINNLSTGQITNLVSNDANQAEFVVYFFHYLWVAPLELTLVIIFFWQHVRYIAFIAVGYTLLLLIVQASFGRLFVYLRTRILQVTDERVKIMSEIIKSMRIVKMYCWETAFIHKICSVRKREIIRCAFRLFLDCIQTLLSHTYISVTFLMMYGTMWSLGIHFDTRFFALASCMLGYMRLSIIDFFTFAVRHLVHFLAARKRIQTFLLLDESERDNRLLSISMMDIVSNRHTEGQEILEEKPTIVKSIKTPPRVLCNLEQARWDPTGTFSLKNIVFDAHPGDLICVIGPVGAGKSSLLQTLTGEITTFDGKVRLYGSFCYVPQEPWIFSSSIKNNILFGNEYDPKLFQRVISVTALDSDLNDLSHGINTLVGDQGIMLSGGQKARVNLARALYRDADIYLLDDPLSAVDVKVSKHIFDQSIKNYLHNKICILVTHQIQFLQDATKIIVLNQGEMVAMGTYEELISTSTSFARLLEDINQHEHEQEIENEKVTVIKRLSEVNSMISENGNQEDDGKPLPINIETKQEGIVKWNVYISYIRAGIGLTLGLTIMLVVYCGQQAFAITSNWWLAEWSNDEGHRHRVYDNCTIANDPKVDRIRSMSENEWNEHRNQRFYIFCGIVTGLFSVTLLRVVITEFICLNAGRILHNKMFQRLIRCPIHFFDMNPIGRILNRFTKDVATMDDNLPLTVFDFLNCLFLVFGTIALVGILNPFSFIPAALAAFAMLLLRARFAHCLRDLKRIEGVTRSPVYSQLSSTINGLKVIRSYHAEHICSREFLHNLDDNTRVNYLLLTIHRWAGIRFDWISLSFIVAVTLLAMIARFTPQKFSASDVALTLSYSLNLMGLMQWSIRQSVELETQMTSIERVLEYCLLEQEPPAQAPPKYRPSANWPSRGQIIFKNVSMSHSNESNSSVALDNICLNIQAGEKVGIVGRTGAGKSSFIQTIFRMGTLVNGQILIDNIDISTVGLDDVRRRISIIPQDPVLFTGTMRSNLDRFGDYSDAEIWSALEQVQLKKVVSDVMSNGLHSLISESGLNLSVGQKQLVCLARAILKKSKILVIDEATANVDNVTDELIQRAIREQFKNCTVLTVAHRLRTVIDSDRIMVLSHGKLLEFDSPYALLHNSESEFTSLIDQTGAAESDHLRELAHLSALKANFKNQNFNDNNDLPSEEEETDLLMK</sequence>
<dbReference type="FunFam" id="3.40.50.300:FF:000163">
    <property type="entry name" value="Multidrug resistance-associated protein member 4"/>
    <property type="match status" value="1"/>
</dbReference>
<feature type="domain" description="ABC transporter" evidence="12">
    <location>
        <begin position="1069"/>
        <end position="1306"/>
    </location>
</feature>
<dbReference type="Pfam" id="PF00005">
    <property type="entry name" value="ABC_tran"/>
    <property type="match status" value="2"/>
</dbReference>
<evidence type="ECO:0000256" key="7">
    <source>
        <dbReference type="ARBA" id="ARBA00022840"/>
    </source>
</evidence>
<keyword evidence="6" id="KW-0547">Nucleotide-binding</keyword>
<keyword evidence="9 11" id="KW-0472">Membrane</keyword>
<dbReference type="InterPro" id="IPR044746">
    <property type="entry name" value="ABCC_6TM_D1"/>
</dbReference>
<dbReference type="InterPro" id="IPR017871">
    <property type="entry name" value="ABC_transporter-like_CS"/>
</dbReference>
<dbReference type="InterPro" id="IPR003439">
    <property type="entry name" value="ABC_transporter-like_ATP-bd"/>
</dbReference>
<evidence type="ECO:0000259" key="12">
    <source>
        <dbReference type="PROSITE" id="PS50893"/>
    </source>
</evidence>
<feature type="transmembrane region" description="Helical" evidence="11">
    <location>
        <begin position="199"/>
        <end position="222"/>
    </location>
</feature>
<dbReference type="PROSITE" id="PS50929">
    <property type="entry name" value="ABC_TM1F"/>
    <property type="match status" value="2"/>
</dbReference>
<organism evidence="14 16">
    <name type="scientific">Rotaria magnacalcarata</name>
    <dbReference type="NCBI Taxonomy" id="392030"/>
    <lineage>
        <taxon>Eukaryota</taxon>
        <taxon>Metazoa</taxon>
        <taxon>Spiralia</taxon>
        <taxon>Gnathifera</taxon>
        <taxon>Rotifera</taxon>
        <taxon>Eurotatoria</taxon>
        <taxon>Bdelloidea</taxon>
        <taxon>Philodinida</taxon>
        <taxon>Philodinidae</taxon>
        <taxon>Rotaria</taxon>
    </lineage>
</organism>
<dbReference type="InterPro" id="IPR011527">
    <property type="entry name" value="ABC1_TM_dom"/>
</dbReference>
<feature type="domain" description="ABC transmembrane type-1" evidence="13">
    <location>
        <begin position="88"/>
        <end position="363"/>
    </location>
</feature>
<dbReference type="GO" id="GO:0140359">
    <property type="term" value="F:ABC-type transporter activity"/>
    <property type="evidence" value="ECO:0007669"/>
    <property type="project" value="InterPro"/>
</dbReference>
<dbReference type="InterPro" id="IPR036640">
    <property type="entry name" value="ABC1_TM_sf"/>
</dbReference>
<keyword evidence="5" id="KW-0677">Repeat</keyword>
<keyword evidence="4 11" id="KW-0812">Transmembrane</keyword>
<keyword evidence="7" id="KW-0067">ATP-binding</keyword>
<dbReference type="GO" id="GO:0016887">
    <property type="term" value="F:ATP hydrolysis activity"/>
    <property type="evidence" value="ECO:0007669"/>
    <property type="project" value="InterPro"/>
</dbReference>
<feature type="transmembrane region" description="Helical" evidence="11">
    <location>
        <begin position="975"/>
        <end position="993"/>
    </location>
</feature>
<feature type="transmembrane region" description="Helical" evidence="11">
    <location>
        <begin position="863"/>
        <end position="882"/>
    </location>
</feature>
<dbReference type="GO" id="GO:0016020">
    <property type="term" value="C:membrane"/>
    <property type="evidence" value="ECO:0007669"/>
    <property type="project" value="UniProtKB-SubCell"/>
</dbReference>
<proteinExistence type="inferred from homology"/>
<evidence type="ECO:0000313" key="16">
    <source>
        <dbReference type="Proteomes" id="UP000663887"/>
    </source>
</evidence>
<evidence type="ECO:0000256" key="2">
    <source>
        <dbReference type="ARBA" id="ARBA00009726"/>
    </source>
</evidence>
<evidence type="ECO:0000259" key="13">
    <source>
        <dbReference type="PROSITE" id="PS50929"/>
    </source>
</evidence>
<dbReference type="GO" id="GO:0005524">
    <property type="term" value="F:ATP binding"/>
    <property type="evidence" value="ECO:0007669"/>
    <property type="project" value="UniProtKB-KW"/>
</dbReference>
<protein>
    <submittedName>
        <fullName evidence="14">Uncharacterized protein</fullName>
    </submittedName>
</protein>
<dbReference type="CDD" id="cd18579">
    <property type="entry name" value="ABC_6TM_ABCC_D1"/>
    <property type="match status" value="1"/>
</dbReference>
<dbReference type="CDD" id="cd03244">
    <property type="entry name" value="ABCC_MRP_domain2"/>
    <property type="match status" value="1"/>
</dbReference>
<dbReference type="PROSITE" id="PS50893">
    <property type="entry name" value="ABC_TRANSPORTER_2"/>
    <property type="match status" value="2"/>
</dbReference>
<evidence type="ECO:0000256" key="10">
    <source>
        <dbReference type="SAM" id="MobiDB-lite"/>
    </source>
</evidence>
<comment type="subcellular location">
    <subcellularLocation>
        <location evidence="1">Membrane</location>
        <topology evidence="1">Multi-pass membrane protein</topology>
    </subcellularLocation>
</comment>
<name>A0A816MSC6_9BILA</name>
<dbReference type="Gene3D" id="3.40.50.300">
    <property type="entry name" value="P-loop containing nucleotide triphosphate hydrolases"/>
    <property type="match status" value="2"/>
</dbReference>
<dbReference type="PROSITE" id="PS00211">
    <property type="entry name" value="ABC_TRANSPORTER_1"/>
    <property type="match status" value="2"/>
</dbReference>
<evidence type="ECO:0000256" key="1">
    <source>
        <dbReference type="ARBA" id="ARBA00004141"/>
    </source>
</evidence>
<evidence type="ECO:0000256" key="3">
    <source>
        <dbReference type="ARBA" id="ARBA00022448"/>
    </source>
</evidence>
<gene>
    <name evidence="15" type="ORF">UXM345_LOCUS18247</name>
    <name evidence="14" type="ORF">XDN619_LOCUS3461</name>
</gene>
<dbReference type="FunFam" id="3.40.50.300:FF:000973">
    <property type="entry name" value="Multidrug resistance-associated protein 4"/>
    <property type="match status" value="1"/>
</dbReference>
<dbReference type="InterPro" id="IPR027417">
    <property type="entry name" value="P-loop_NTPase"/>
</dbReference>
<dbReference type="PANTHER" id="PTHR24223">
    <property type="entry name" value="ATP-BINDING CASSETTE SUB-FAMILY C"/>
    <property type="match status" value="1"/>
</dbReference>
<feature type="transmembrane region" description="Helical" evidence="11">
    <location>
        <begin position="306"/>
        <end position="330"/>
    </location>
</feature>
<feature type="transmembrane region" description="Helical" evidence="11">
    <location>
        <begin position="342"/>
        <end position="369"/>
    </location>
</feature>
<dbReference type="SUPFAM" id="SSF90123">
    <property type="entry name" value="ABC transporter transmembrane region"/>
    <property type="match status" value="2"/>
</dbReference>
<feature type="transmembrane region" description="Helical" evidence="11">
    <location>
        <begin position="888"/>
        <end position="905"/>
    </location>
</feature>
<feature type="transmembrane region" description="Helical" evidence="11">
    <location>
        <begin position="788"/>
        <end position="814"/>
    </location>
</feature>
<evidence type="ECO:0000256" key="8">
    <source>
        <dbReference type="ARBA" id="ARBA00022989"/>
    </source>
</evidence>
<evidence type="ECO:0000313" key="14">
    <source>
        <dbReference type="EMBL" id="CAF2004527.1"/>
    </source>
</evidence>
<dbReference type="Pfam" id="PF00664">
    <property type="entry name" value="ABC_membrane"/>
    <property type="match status" value="2"/>
</dbReference>
<dbReference type="Proteomes" id="UP000663887">
    <property type="component" value="Unassembled WGS sequence"/>
</dbReference>
<dbReference type="CDD" id="cd03250">
    <property type="entry name" value="ABCC_MRP_domain1"/>
    <property type="match status" value="1"/>
</dbReference>
<feature type="region of interest" description="Disordered" evidence="10">
    <location>
        <begin position="1333"/>
        <end position="1352"/>
    </location>
</feature>